<gene>
    <name evidence="1" type="ORF">ILUMI_03157</name>
</gene>
<dbReference type="Proteomes" id="UP000801492">
    <property type="component" value="Unassembled WGS sequence"/>
</dbReference>
<proteinExistence type="predicted"/>
<accession>A0A8K0DMD2</accession>
<comment type="caution">
    <text evidence="1">The sequence shown here is derived from an EMBL/GenBank/DDBJ whole genome shotgun (WGS) entry which is preliminary data.</text>
</comment>
<evidence type="ECO:0000313" key="2">
    <source>
        <dbReference type="Proteomes" id="UP000801492"/>
    </source>
</evidence>
<dbReference type="AlphaFoldDB" id="A0A8K0DMD2"/>
<dbReference type="OrthoDB" id="6772952at2759"/>
<dbReference type="InterPro" id="IPR050951">
    <property type="entry name" value="Retrovirus_Pol_polyprotein"/>
</dbReference>
<dbReference type="PANTHER" id="PTHR37984">
    <property type="entry name" value="PROTEIN CBG26694"/>
    <property type="match status" value="1"/>
</dbReference>
<sequence>MASYFSTVVVRSSIDKAAEYKLHKDFGLYLKRLEHYFIANSVENDRKVAVVLTVIDPEVYNILRDVCDPQLPKEKSYTDLCTILKKQFSSCISVFRKRIDFYEAKQEVTESINDWYVKLKNHAMPCSFGNLLQEKLKDRFLTGLRTGPILDRLCEEEETRTLSKLLEIALKKKSTTQHQTCLSVHKMGVRERKKKVPKKEISKKHSSEEVKLCYICGKPNHKFSSSETLYKKVVESEVVQVFSLDSRSKTKPIEVNVLVDNIPFKMELDTSAGTSVLSEFLYNKMLAHVKLEKTDVHLQTYDGSFITPVGGREKSLAGRDLLTTFNVGISLNKVEVGKESIVKQLVKECNEVFNEKLRKYNYEKIYLKLKDNITDDVVLARDYRNQNKKEWKRGKVVKILGNKTYSVRIIDKNAFWSRHVDQLFDVGDFDEDNLLADKEIEKNNSENVEKKKSSIYFRIVT</sequence>
<name>A0A8K0DMD2_IGNLU</name>
<dbReference type="PANTHER" id="PTHR37984:SF9">
    <property type="entry name" value="INTEGRASE CATALYTIC DOMAIN-CONTAINING PROTEIN"/>
    <property type="match status" value="1"/>
</dbReference>
<keyword evidence="2" id="KW-1185">Reference proteome</keyword>
<protein>
    <submittedName>
        <fullName evidence="1">Uncharacterized protein</fullName>
    </submittedName>
</protein>
<dbReference type="SUPFAM" id="SSF50630">
    <property type="entry name" value="Acid proteases"/>
    <property type="match status" value="1"/>
</dbReference>
<dbReference type="EMBL" id="VTPC01001122">
    <property type="protein sequence ID" value="KAF2903025.1"/>
    <property type="molecule type" value="Genomic_DNA"/>
</dbReference>
<evidence type="ECO:0000313" key="1">
    <source>
        <dbReference type="EMBL" id="KAF2903025.1"/>
    </source>
</evidence>
<organism evidence="1 2">
    <name type="scientific">Ignelater luminosus</name>
    <name type="common">Cucubano</name>
    <name type="synonym">Pyrophorus luminosus</name>
    <dbReference type="NCBI Taxonomy" id="2038154"/>
    <lineage>
        <taxon>Eukaryota</taxon>
        <taxon>Metazoa</taxon>
        <taxon>Ecdysozoa</taxon>
        <taxon>Arthropoda</taxon>
        <taxon>Hexapoda</taxon>
        <taxon>Insecta</taxon>
        <taxon>Pterygota</taxon>
        <taxon>Neoptera</taxon>
        <taxon>Endopterygota</taxon>
        <taxon>Coleoptera</taxon>
        <taxon>Polyphaga</taxon>
        <taxon>Elateriformia</taxon>
        <taxon>Elateroidea</taxon>
        <taxon>Elateridae</taxon>
        <taxon>Agrypninae</taxon>
        <taxon>Pyrophorini</taxon>
        <taxon>Ignelater</taxon>
    </lineage>
</organism>
<reference evidence="1" key="1">
    <citation type="submission" date="2019-08" db="EMBL/GenBank/DDBJ databases">
        <title>The genome of the North American firefly Photinus pyralis.</title>
        <authorList>
            <consortium name="Photinus pyralis genome working group"/>
            <person name="Fallon T.R."/>
            <person name="Sander Lower S.E."/>
            <person name="Weng J.-K."/>
        </authorList>
    </citation>
    <scope>NUCLEOTIDE SEQUENCE</scope>
    <source>
        <strain evidence="1">TRF0915ILg1</strain>
        <tissue evidence="1">Whole body</tissue>
    </source>
</reference>
<dbReference type="InterPro" id="IPR021109">
    <property type="entry name" value="Peptidase_aspartic_dom_sf"/>
</dbReference>